<keyword evidence="3" id="KW-0689">Ribosomal protein</keyword>
<dbReference type="InterPro" id="IPR044076">
    <property type="entry name" value="Ribosomal_P2"/>
</dbReference>
<keyword evidence="8" id="KW-0472">Membrane</keyword>
<keyword evidence="8" id="KW-1133">Transmembrane helix</keyword>
<evidence type="ECO:0000256" key="4">
    <source>
        <dbReference type="ARBA" id="ARBA00023274"/>
    </source>
</evidence>
<dbReference type="Proteomes" id="UP000507470">
    <property type="component" value="Unassembled WGS sequence"/>
</dbReference>
<protein>
    <recommendedName>
        <fullName evidence="5">Large ribosomal subunit protein P2</fullName>
    </recommendedName>
    <alternativeName>
        <fullName evidence="6">60S acidic ribosomal protein P2</fullName>
    </alternativeName>
</protein>
<feature type="compositionally biased region" description="Basic and acidic residues" evidence="7">
    <location>
        <begin position="167"/>
        <end position="177"/>
    </location>
</feature>
<keyword evidence="10" id="KW-1185">Reference proteome</keyword>
<evidence type="ECO:0000256" key="6">
    <source>
        <dbReference type="ARBA" id="ARBA00035443"/>
    </source>
</evidence>
<evidence type="ECO:0000313" key="9">
    <source>
        <dbReference type="EMBL" id="CAC5363651.1"/>
    </source>
</evidence>
<accession>A0A6J8AA36</accession>
<feature type="transmembrane region" description="Helical" evidence="8">
    <location>
        <begin position="42"/>
        <end position="68"/>
    </location>
</feature>
<evidence type="ECO:0000313" key="10">
    <source>
        <dbReference type="Proteomes" id="UP000507470"/>
    </source>
</evidence>
<dbReference type="GO" id="GO:0022625">
    <property type="term" value="C:cytosolic large ribosomal subunit"/>
    <property type="evidence" value="ECO:0007669"/>
    <property type="project" value="InterPro"/>
</dbReference>
<dbReference type="Gene3D" id="1.10.10.1410">
    <property type="match status" value="1"/>
</dbReference>
<dbReference type="GO" id="GO:0003735">
    <property type="term" value="F:structural constituent of ribosome"/>
    <property type="evidence" value="ECO:0007669"/>
    <property type="project" value="InterPro"/>
</dbReference>
<evidence type="ECO:0000256" key="8">
    <source>
        <dbReference type="SAM" id="Phobius"/>
    </source>
</evidence>
<comment type="similarity">
    <text evidence="2">Belongs to the eukaryotic ribosomal protein P1/P2 family.</text>
</comment>
<evidence type="ECO:0000256" key="1">
    <source>
        <dbReference type="ARBA" id="ARBA00003362"/>
    </source>
</evidence>
<evidence type="ECO:0000256" key="2">
    <source>
        <dbReference type="ARBA" id="ARBA00005436"/>
    </source>
</evidence>
<proteinExistence type="inferred from homology"/>
<sequence length="195" mass="21334">MRDNSYNATLIKETIQSPSEENNFNFPIFCTRKGERTTYSNILWNISVVSIRLLIYAFLLIFLIVRAASGSKTPSVSRHILLNMRYVAAYMLAVMGGIENPSADDLKMIIGSVGIESDNDKIDLVISKLKGKNIEELVVKSQDLLASVCGGSGSTCIQTGTPQVKVVSREDEEKPTVDDGDDSDGSDVSFGLLFD</sequence>
<dbReference type="AlphaFoldDB" id="A0A6J8AA36"/>
<dbReference type="GO" id="GO:0002182">
    <property type="term" value="P:cytoplasmic translational elongation"/>
    <property type="evidence" value="ECO:0007669"/>
    <property type="project" value="InterPro"/>
</dbReference>
<evidence type="ECO:0000256" key="3">
    <source>
        <dbReference type="ARBA" id="ARBA00022980"/>
    </source>
</evidence>
<dbReference type="FunFam" id="1.10.10.1410:FF:000002">
    <property type="entry name" value="60S acidic ribosomal protein P2"/>
    <property type="match status" value="1"/>
</dbReference>
<keyword evidence="4" id="KW-0687">Ribonucleoprotein</keyword>
<dbReference type="PANTHER" id="PTHR21141">
    <property type="entry name" value="60S ACIDIC RIBOSOMAL PROTEIN FAMILY MEMBER"/>
    <property type="match status" value="1"/>
</dbReference>
<dbReference type="InterPro" id="IPR038716">
    <property type="entry name" value="P1/P2_N_sf"/>
</dbReference>
<keyword evidence="8" id="KW-0812">Transmembrane</keyword>
<evidence type="ECO:0000256" key="7">
    <source>
        <dbReference type="SAM" id="MobiDB-lite"/>
    </source>
</evidence>
<dbReference type="EMBL" id="CACVKT020000904">
    <property type="protein sequence ID" value="CAC5363651.1"/>
    <property type="molecule type" value="Genomic_DNA"/>
</dbReference>
<dbReference type="CDD" id="cd05833">
    <property type="entry name" value="Ribosomal_P2"/>
    <property type="match status" value="1"/>
</dbReference>
<feature type="region of interest" description="Disordered" evidence="7">
    <location>
        <begin position="162"/>
        <end position="195"/>
    </location>
</feature>
<dbReference type="Pfam" id="PF00428">
    <property type="entry name" value="Ribosomal_60s"/>
    <property type="match status" value="1"/>
</dbReference>
<gene>
    <name evidence="9" type="ORF">MCOR_4993</name>
</gene>
<dbReference type="OrthoDB" id="1227494at2759"/>
<organism evidence="9 10">
    <name type="scientific">Mytilus coruscus</name>
    <name type="common">Sea mussel</name>
    <dbReference type="NCBI Taxonomy" id="42192"/>
    <lineage>
        <taxon>Eukaryota</taxon>
        <taxon>Metazoa</taxon>
        <taxon>Spiralia</taxon>
        <taxon>Lophotrochozoa</taxon>
        <taxon>Mollusca</taxon>
        <taxon>Bivalvia</taxon>
        <taxon>Autobranchia</taxon>
        <taxon>Pteriomorphia</taxon>
        <taxon>Mytilida</taxon>
        <taxon>Mytiloidea</taxon>
        <taxon>Mytilidae</taxon>
        <taxon>Mytilinae</taxon>
        <taxon>Mytilus</taxon>
    </lineage>
</organism>
<name>A0A6J8AA36_MYTCO</name>
<evidence type="ECO:0000256" key="5">
    <source>
        <dbReference type="ARBA" id="ARBA00035301"/>
    </source>
</evidence>
<dbReference type="PANTHER" id="PTHR21141:SF5">
    <property type="entry name" value="LARGE RIBOSOMAL SUBUNIT PROTEIN P2"/>
    <property type="match status" value="1"/>
</dbReference>
<reference evidence="9 10" key="1">
    <citation type="submission" date="2020-06" db="EMBL/GenBank/DDBJ databases">
        <authorList>
            <person name="Li R."/>
            <person name="Bekaert M."/>
        </authorList>
    </citation>
    <scope>NUCLEOTIDE SEQUENCE [LARGE SCALE GENOMIC DNA]</scope>
    <source>
        <strain evidence="10">wild</strain>
    </source>
</reference>
<comment type="function">
    <text evidence="1">Plays an important role in the elongation step of protein synthesis.</text>
</comment>